<dbReference type="InterPro" id="IPR036388">
    <property type="entry name" value="WH-like_DNA-bd_sf"/>
</dbReference>
<name>Q2Y6R4_NITMU</name>
<dbReference type="EMBL" id="CP000103">
    <property type="protein sequence ID" value="ABB75557.1"/>
    <property type="molecule type" value="Genomic_DNA"/>
</dbReference>
<dbReference type="Pfam" id="PF00196">
    <property type="entry name" value="GerE"/>
    <property type="match status" value="1"/>
</dbReference>
<feature type="domain" description="HTH luxR-type" evidence="1">
    <location>
        <begin position="112"/>
        <end position="178"/>
    </location>
</feature>
<dbReference type="InterPro" id="IPR000792">
    <property type="entry name" value="Tscrpt_reg_LuxR_C"/>
</dbReference>
<dbReference type="PROSITE" id="PS50043">
    <property type="entry name" value="HTH_LUXR_2"/>
    <property type="match status" value="1"/>
</dbReference>
<proteinExistence type="predicted"/>
<dbReference type="Proteomes" id="UP000002718">
    <property type="component" value="Chromosome"/>
</dbReference>
<evidence type="ECO:0000313" key="2">
    <source>
        <dbReference type="EMBL" id="ABB75557.1"/>
    </source>
</evidence>
<reference evidence="3" key="1">
    <citation type="submission" date="2005-08" db="EMBL/GenBank/DDBJ databases">
        <title>Complete sequence of chromosome 1 of Nitrosospira multiformis ATCC 25196.</title>
        <authorList>
            <person name="Copeland A."/>
            <person name="Lucas S."/>
            <person name="Lapidus A."/>
            <person name="Barry K."/>
            <person name="Detter J.C."/>
            <person name="Glavina T."/>
            <person name="Hammon N."/>
            <person name="Israni S."/>
            <person name="Pitluck S."/>
            <person name="Chain P."/>
            <person name="Malfatti S."/>
            <person name="Shin M."/>
            <person name="Vergez L."/>
            <person name="Schmutz J."/>
            <person name="Larimer F."/>
            <person name="Land M."/>
            <person name="Hauser L."/>
            <person name="Kyrpides N."/>
            <person name="Lykidis A."/>
            <person name="Richardson P."/>
        </authorList>
    </citation>
    <scope>NUCLEOTIDE SEQUENCE [LARGE SCALE GENOMIC DNA]</scope>
    <source>
        <strain evidence="3">ATCC 25196 / NCIMB 11849 / C 71</strain>
    </source>
</reference>
<reference evidence="2 3" key="2">
    <citation type="journal article" date="2008" name="Appl. Environ. Microbiol.">
        <title>Complete genome sequence of Nitrosospira multiformis, an ammonia-oxidizing bacterium from the soil environment.</title>
        <authorList>
            <person name="Norton J.M."/>
            <person name="Klotz M.G."/>
            <person name="Stein L.Y."/>
            <person name="Arp D.J."/>
            <person name="Bottomley P.J."/>
            <person name="Chain P.S."/>
            <person name="Hauser L.J."/>
            <person name="Land M.L."/>
            <person name="Larimer F.W."/>
            <person name="Shin M.W."/>
            <person name="Starkenburg S.R."/>
        </authorList>
    </citation>
    <scope>NUCLEOTIDE SEQUENCE [LARGE SCALE GENOMIC DNA]</scope>
    <source>
        <strain evidence="3">ATCC 25196 / NCIMB 11849 / C 71</strain>
    </source>
</reference>
<dbReference type="SUPFAM" id="SSF46894">
    <property type="entry name" value="C-terminal effector domain of the bipartite response regulators"/>
    <property type="match status" value="1"/>
</dbReference>
<dbReference type="GO" id="GO:0006355">
    <property type="term" value="P:regulation of DNA-templated transcription"/>
    <property type="evidence" value="ECO:0007669"/>
    <property type="project" value="InterPro"/>
</dbReference>
<dbReference type="Gene3D" id="1.10.10.10">
    <property type="entry name" value="Winged helix-like DNA-binding domain superfamily/Winged helix DNA-binding domain"/>
    <property type="match status" value="1"/>
</dbReference>
<sequence>MILLYGISPHWSKSAIKKNSPHLREEPGLALFSTCPVPWLWNKQLLFKNSQGLNPIYFINKERGQQGNTGCGKAVLSRIPAPRWVEILLPYIDAAFGRIDPPPRNYRHTPVPLNPEEVGFSPREIAIMEWIRRGKTIPETAAILEVSTFTVKNCLLDLFQKLHAADSGESTAEQQIRFSH</sequence>
<dbReference type="HOGENOM" id="CLU_1494744_0_0_4"/>
<dbReference type="OrthoDB" id="9780593at2"/>
<accession>Q2Y6R4</accession>
<dbReference type="CDD" id="cd06170">
    <property type="entry name" value="LuxR_C_like"/>
    <property type="match status" value="1"/>
</dbReference>
<keyword evidence="3" id="KW-1185">Reference proteome</keyword>
<organism evidence="2 3">
    <name type="scientific">Nitrosospira multiformis (strain ATCC 25196 / NCIMB 11849 / C 71)</name>
    <dbReference type="NCBI Taxonomy" id="323848"/>
    <lineage>
        <taxon>Bacteria</taxon>
        <taxon>Pseudomonadati</taxon>
        <taxon>Pseudomonadota</taxon>
        <taxon>Betaproteobacteria</taxon>
        <taxon>Nitrosomonadales</taxon>
        <taxon>Nitrosomonadaceae</taxon>
        <taxon>Nitrosospira</taxon>
    </lineage>
</organism>
<dbReference type="eggNOG" id="COG2197">
    <property type="taxonomic scope" value="Bacteria"/>
</dbReference>
<dbReference type="KEGG" id="nmu:Nmul_A2265"/>
<dbReference type="STRING" id="323848.Nmul_A2265"/>
<dbReference type="SMART" id="SM00421">
    <property type="entry name" value="HTH_LUXR"/>
    <property type="match status" value="1"/>
</dbReference>
<dbReference type="AlphaFoldDB" id="Q2Y6R4"/>
<evidence type="ECO:0000313" key="3">
    <source>
        <dbReference type="Proteomes" id="UP000002718"/>
    </source>
</evidence>
<dbReference type="GO" id="GO:0003677">
    <property type="term" value="F:DNA binding"/>
    <property type="evidence" value="ECO:0007669"/>
    <property type="project" value="InterPro"/>
</dbReference>
<dbReference type="InterPro" id="IPR016032">
    <property type="entry name" value="Sig_transdc_resp-reg_C-effctor"/>
</dbReference>
<evidence type="ECO:0000259" key="1">
    <source>
        <dbReference type="PROSITE" id="PS50043"/>
    </source>
</evidence>
<gene>
    <name evidence="2" type="ordered locus">Nmul_A2265</name>
</gene>
<protein>
    <submittedName>
        <fullName evidence="2">Transcriptional regulator, LuxR family</fullName>
    </submittedName>
</protein>